<dbReference type="InterPro" id="IPR000757">
    <property type="entry name" value="Beta-glucanase-like"/>
</dbReference>
<name>A0A7I8JJL6_SPIIN</name>
<dbReference type="InterPro" id="IPR016455">
    <property type="entry name" value="XTH"/>
</dbReference>
<feature type="active site" description="Proton donor" evidence="5">
    <location>
        <position position="116"/>
    </location>
</feature>
<feature type="compositionally biased region" description="Basic residues" evidence="7">
    <location>
        <begin position="305"/>
        <end position="317"/>
    </location>
</feature>
<dbReference type="GO" id="GO:0071555">
    <property type="term" value="P:cell wall organization"/>
    <property type="evidence" value="ECO:0007669"/>
    <property type="project" value="UniProtKB-KW"/>
</dbReference>
<keyword evidence="4 6" id="KW-0326">Glycosidase</keyword>
<dbReference type="SUPFAM" id="SSF49899">
    <property type="entry name" value="Concanavalin A-like lectins/glucanases"/>
    <property type="match status" value="1"/>
</dbReference>
<evidence type="ECO:0000256" key="7">
    <source>
        <dbReference type="SAM" id="MobiDB-lite"/>
    </source>
</evidence>
<gene>
    <name evidence="9" type="ORF">SI7747_13016025</name>
</gene>
<dbReference type="InterPro" id="IPR044791">
    <property type="entry name" value="Beta-glucanase/XTH"/>
</dbReference>
<evidence type="ECO:0000256" key="3">
    <source>
        <dbReference type="ARBA" id="ARBA00023157"/>
    </source>
</evidence>
<keyword evidence="6" id="KW-0964">Secreted</keyword>
<evidence type="ECO:0000256" key="2">
    <source>
        <dbReference type="ARBA" id="ARBA00022801"/>
    </source>
</evidence>
<evidence type="ECO:0000256" key="5">
    <source>
        <dbReference type="PIRSR" id="PIRSR005604-1"/>
    </source>
</evidence>
<reference evidence="9 10" key="1">
    <citation type="submission" date="2019-12" db="EMBL/GenBank/DDBJ databases">
        <authorList>
            <person name="Scholz U."/>
            <person name="Mascher M."/>
            <person name="Fiebig A."/>
        </authorList>
    </citation>
    <scope>NUCLEOTIDE SEQUENCE</scope>
</reference>
<dbReference type="Pfam" id="PF00722">
    <property type="entry name" value="Glyco_hydro_16"/>
    <property type="match status" value="1"/>
</dbReference>
<dbReference type="GO" id="GO:0016762">
    <property type="term" value="F:xyloglucan:xyloglucosyl transferase activity"/>
    <property type="evidence" value="ECO:0007669"/>
    <property type="project" value="UniProtKB-EC"/>
</dbReference>
<dbReference type="Pfam" id="PF06955">
    <property type="entry name" value="XET_C"/>
    <property type="match status" value="1"/>
</dbReference>
<dbReference type="PANTHER" id="PTHR31062">
    <property type="entry name" value="XYLOGLUCAN ENDOTRANSGLUCOSYLASE/HYDROLASE PROTEIN 8-RELATED"/>
    <property type="match status" value="1"/>
</dbReference>
<dbReference type="InterPro" id="IPR013320">
    <property type="entry name" value="ConA-like_dom_sf"/>
</dbReference>
<dbReference type="EC" id="2.4.1.207" evidence="6"/>
<feature type="domain" description="GH16" evidence="8">
    <location>
        <begin position="14"/>
        <end position="227"/>
    </location>
</feature>
<keyword evidence="3" id="KW-1015">Disulfide bond</keyword>
<comment type="PTM">
    <text evidence="6">Contains at least one intrachain disulfide bond essential for its enzymatic activity.</text>
</comment>
<keyword evidence="6" id="KW-0052">Apoplast</keyword>
<protein>
    <recommendedName>
        <fullName evidence="6">Xyloglucan endotransglucosylase/hydrolase</fullName>
        <ecNumber evidence="6">2.4.1.207</ecNumber>
    </recommendedName>
</protein>
<evidence type="ECO:0000256" key="4">
    <source>
        <dbReference type="ARBA" id="ARBA00023295"/>
    </source>
</evidence>
<feature type="signal peptide" evidence="6">
    <location>
        <begin position="1"/>
        <end position="23"/>
    </location>
</feature>
<feature type="chain" id="PRO_5029948264" description="Xyloglucan endotransglucosylase/hydrolase" evidence="6">
    <location>
        <begin position="24"/>
        <end position="326"/>
    </location>
</feature>
<evidence type="ECO:0000256" key="1">
    <source>
        <dbReference type="ARBA" id="ARBA00022679"/>
    </source>
</evidence>
<feature type="region of interest" description="Disordered" evidence="7">
    <location>
        <begin position="297"/>
        <end position="326"/>
    </location>
</feature>
<dbReference type="PROSITE" id="PS51762">
    <property type="entry name" value="GH16_2"/>
    <property type="match status" value="1"/>
</dbReference>
<dbReference type="EMBL" id="CACRZD030000013">
    <property type="protein sequence ID" value="CAA6669622.1"/>
    <property type="molecule type" value="Genomic_DNA"/>
</dbReference>
<dbReference type="AlphaFoldDB" id="A0A7I8JJL6"/>
<sequence>MMGARLLGAAVVALCWAAQAVAAFRNVTTRRFEDGYTPLFGERNVLPPATAAASGYFLDQYTGEGLIRLHLSDLYNHGFFSAKIKLPSDYTAGVVVAFYTSNGDIFEKNHDELDFEFLGNVRGREWKVQTNVYGNGSTSRGREERYLLPFDPTAEAHRYSILWTEETIIFYIDDMPIREVRRSAAMGGDYPSKPMSLYATIWDGSNWATAGGRYKVNYKYAPFVSEFSELALQGCREEAQLLAGDFAAVTPERRAAMKNFREKFMTYSFCYDSLRYPATFPDCDIVPSEQERFKESGHLKFGGAGRRRHRRTKRRSRIPAVAGAWE</sequence>
<accession>A0A7I8JJL6</accession>
<dbReference type="InterPro" id="IPR010713">
    <property type="entry name" value="XET_C"/>
</dbReference>
<organism evidence="9">
    <name type="scientific">Spirodela intermedia</name>
    <name type="common">Intermediate duckweed</name>
    <dbReference type="NCBI Taxonomy" id="51605"/>
    <lineage>
        <taxon>Eukaryota</taxon>
        <taxon>Viridiplantae</taxon>
        <taxon>Streptophyta</taxon>
        <taxon>Embryophyta</taxon>
        <taxon>Tracheophyta</taxon>
        <taxon>Spermatophyta</taxon>
        <taxon>Magnoliopsida</taxon>
        <taxon>Liliopsida</taxon>
        <taxon>Araceae</taxon>
        <taxon>Lemnoideae</taxon>
        <taxon>Spirodela</taxon>
    </lineage>
</organism>
<dbReference type="Gene3D" id="2.60.120.200">
    <property type="match status" value="1"/>
</dbReference>
<feature type="active site" description="Nucleophile" evidence="5">
    <location>
        <position position="112"/>
    </location>
</feature>
<comment type="similarity">
    <text evidence="6">Belongs to the glycosyl hydrolase 16 family.</text>
</comment>
<dbReference type="GO" id="GO:0048046">
    <property type="term" value="C:apoplast"/>
    <property type="evidence" value="ECO:0007669"/>
    <property type="project" value="UniProtKB-SubCell"/>
</dbReference>
<evidence type="ECO:0000313" key="9">
    <source>
        <dbReference type="EMBL" id="CAA2630379.1"/>
    </source>
</evidence>
<evidence type="ECO:0000313" key="10">
    <source>
        <dbReference type="Proteomes" id="UP001189122"/>
    </source>
</evidence>
<keyword evidence="6" id="KW-0961">Cell wall biogenesis/degradation</keyword>
<dbReference type="EMBL" id="LR743600">
    <property type="protein sequence ID" value="CAA2630379.1"/>
    <property type="molecule type" value="Genomic_DNA"/>
</dbReference>
<evidence type="ECO:0000259" key="8">
    <source>
        <dbReference type="PROSITE" id="PS51762"/>
    </source>
</evidence>
<evidence type="ECO:0000256" key="6">
    <source>
        <dbReference type="RuleBase" id="RU361120"/>
    </source>
</evidence>
<dbReference type="GO" id="GO:0010411">
    <property type="term" value="P:xyloglucan metabolic process"/>
    <property type="evidence" value="ECO:0007669"/>
    <property type="project" value="InterPro"/>
</dbReference>
<keyword evidence="6" id="KW-0134">Cell wall</keyword>
<dbReference type="Proteomes" id="UP001189122">
    <property type="component" value="Unassembled WGS sequence"/>
</dbReference>
<dbReference type="PIRSF" id="PIRSF005604">
    <property type="entry name" value="XET"/>
    <property type="match status" value="1"/>
</dbReference>
<dbReference type="GO" id="GO:0042546">
    <property type="term" value="P:cell wall biogenesis"/>
    <property type="evidence" value="ECO:0007669"/>
    <property type="project" value="InterPro"/>
</dbReference>
<keyword evidence="1 6" id="KW-0808">Transferase</keyword>
<keyword evidence="6" id="KW-0732">Signal</keyword>
<proteinExistence type="inferred from homology"/>
<dbReference type="GO" id="GO:0004553">
    <property type="term" value="F:hydrolase activity, hydrolyzing O-glycosyl compounds"/>
    <property type="evidence" value="ECO:0007669"/>
    <property type="project" value="InterPro"/>
</dbReference>
<keyword evidence="10" id="KW-1185">Reference proteome</keyword>
<comment type="function">
    <text evidence="6">Catalyzes xyloglucan endohydrolysis (XEH) and/or endotransglycosylation (XET). Cleaves and religates xyloglucan polymers, an essential constituent of the primary cell wall, and thereby participates in cell wall construction of growing tissues.</text>
</comment>
<keyword evidence="2 6" id="KW-0378">Hydrolase</keyword>
<comment type="subcellular location">
    <subcellularLocation>
        <location evidence="6">Secreted</location>
        <location evidence="6">Cell wall</location>
    </subcellularLocation>
    <subcellularLocation>
        <location evidence="6">Secreted</location>
        <location evidence="6">Extracellular space</location>
        <location evidence="6">Apoplast</location>
    </subcellularLocation>
</comment>